<protein>
    <submittedName>
        <fullName evidence="1">Uncharacterized protein</fullName>
    </submittedName>
</protein>
<dbReference type="Proteomes" id="UP000199048">
    <property type="component" value="Unassembled WGS sequence"/>
</dbReference>
<gene>
    <name evidence="1" type="ORF">SAMN05192568_10765</name>
</gene>
<dbReference type="RefSeq" id="WP_092047105.1">
    <property type="nucleotide sequence ID" value="NZ_FOTK01000076.1"/>
</dbReference>
<dbReference type="STRING" id="582667.SAMN05192568_10765"/>
<reference evidence="2" key="1">
    <citation type="submission" date="2016-10" db="EMBL/GenBank/DDBJ databases">
        <authorList>
            <person name="Varghese N."/>
            <person name="Submissions S."/>
        </authorList>
    </citation>
    <scope>NUCLEOTIDE SEQUENCE [LARGE SCALE GENOMIC DNA]</scope>
    <source>
        <strain evidence="2">BL36</strain>
    </source>
</reference>
<sequence length="82" mass="9834">MQATQIDRMWFQAHPDREYRLRRQTPAEVQQWAFQPGLGYAPWCIIRRADGVMEAFTLKVGETWDDHDLELEQFFDYLRDAA</sequence>
<keyword evidence="2" id="KW-1185">Reference proteome</keyword>
<dbReference type="EMBL" id="FOTK01000076">
    <property type="protein sequence ID" value="SFM91892.1"/>
    <property type="molecule type" value="Genomic_DNA"/>
</dbReference>
<dbReference type="AlphaFoldDB" id="A0A1I4USG3"/>
<evidence type="ECO:0000313" key="2">
    <source>
        <dbReference type="Proteomes" id="UP000199048"/>
    </source>
</evidence>
<evidence type="ECO:0000313" key="1">
    <source>
        <dbReference type="EMBL" id="SFM91892.1"/>
    </source>
</evidence>
<name>A0A1I4USG3_9HYPH</name>
<dbReference type="OrthoDB" id="7188865at2"/>
<proteinExistence type="predicted"/>
<organism evidence="1 2">
    <name type="scientific">Methylobacterium pseudosasicola</name>
    <dbReference type="NCBI Taxonomy" id="582667"/>
    <lineage>
        <taxon>Bacteria</taxon>
        <taxon>Pseudomonadati</taxon>
        <taxon>Pseudomonadota</taxon>
        <taxon>Alphaproteobacteria</taxon>
        <taxon>Hyphomicrobiales</taxon>
        <taxon>Methylobacteriaceae</taxon>
        <taxon>Methylobacterium</taxon>
    </lineage>
</organism>
<accession>A0A1I4USG3</accession>